<feature type="compositionally biased region" description="Low complexity" evidence="2">
    <location>
        <begin position="314"/>
        <end position="323"/>
    </location>
</feature>
<evidence type="ECO:0000256" key="1">
    <source>
        <dbReference type="PROSITE-ProRule" id="PRU00042"/>
    </source>
</evidence>
<feature type="region of interest" description="Disordered" evidence="2">
    <location>
        <begin position="1"/>
        <end position="35"/>
    </location>
</feature>
<proteinExistence type="predicted"/>
<protein>
    <submittedName>
        <fullName evidence="4">Putative zinc finger protein 585a protein</fullName>
    </submittedName>
</protein>
<dbReference type="KEGG" id="ela:UCREL1_11802"/>
<dbReference type="AlphaFoldDB" id="M7SUH2"/>
<keyword evidence="5" id="KW-1185">Reference proteome</keyword>
<evidence type="ECO:0000313" key="5">
    <source>
        <dbReference type="Proteomes" id="UP000012174"/>
    </source>
</evidence>
<dbReference type="Proteomes" id="UP000012174">
    <property type="component" value="Unassembled WGS sequence"/>
</dbReference>
<sequence>MSRNPPQQAAAPAPPPPLHPLFFGAGNESSKGSSSTTLAEYGFSFDYDNDSGGGERTSLFMPLNGGGGSSSSHHDLGELLDFSSSSYYDCPAEALLLPQRPLSSTGSAATTTTATATMYSPPESTASGVTMSSMPLDFAAEEVSPSSGPASCGAAIVTGGGGGGALPEETCFSSSAVTSRDPSPLNGNSKGYVCLAYKCSAAFSRVEDLELHGRTAHQHFCLWGERCRCGGGFATREELSWHVKKEHLLVCPVLGCRESSFPSKEVVDCHLKWAHGGIAKAEAGSDGVVSHSGAAAAAGGGGTGLLRAPPVATSLSQQPQSHPQSEDMSSSTLPGPGVSSKLKRRTCESAREDRILKMQMSIGIAKKRCRDQLRMVVEKRFRRMNGANSTTRSTGDSPGMLISSPTTTKLVESASFPLVWEHGVLPFLIEFMPKWSSGPGGVAGGGGEGHVISVMRGKKPQTRRICIMTETAISRARRIVIAGHVRDLLPTPYRKTTSFAFSTGEVERLRVWARGLGKAMPDEVCEPRNPFCYVSPCMGDSIGVTLAGSGDEITATLGPCLTIADGSSYWLANFHPFVEAAQAAAVTDATTMVTVSHPSPEDRARCVDGRHDVLSADPRDFGLGTLAATSRRTC</sequence>
<dbReference type="InterPro" id="IPR013087">
    <property type="entry name" value="Znf_C2H2_type"/>
</dbReference>
<dbReference type="OrthoDB" id="5242988at2759"/>
<reference evidence="5" key="1">
    <citation type="journal article" date="2013" name="Genome Announc.">
        <title>Draft genome sequence of the grapevine dieback fungus Eutypa lata UCR-EL1.</title>
        <authorList>
            <person name="Blanco-Ulate B."/>
            <person name="Rolshausen P.E."/>
            <person name="Cantu D."/>
        </authorList>
    </citation>
    <scope>NUCLEOTIDE SEQUENCE [LARGE SCALE GENOMIC DNA]</scope>
    <source>
        <strain evidence="5">UCR-EL1</strain>
    </source>
</reference>
<evidence type="ECO:0000313" key="4">
    <source>
        <dbReference type="EMBL" id="EMR61271.1"/>
    </source>
</evidence>
<dbReference type="EMBL" id="KB707668">
    <property type="protein sequence ID" value="EMR61271.1"/>
    <property type="molecule type" value="Genomic_DNA"/>
</dbReference>
<feature type="compositionally biased region" description="Low complexity" evidence="2">
    <location>
        <begin position="1"/>
        <end position="11"/>
    </location>
</feature>
<dbReference type="HOGENOM" id="CLU_431491_0_0_1"/>
<feature type="domain" description="C2H2-type" evidence="3">
    <location>
        <begin position="192"/>
        <end position="217"/>
    </location>
</feature>
<keyword evidence="1" id="KW-0862">Zinc</keyword>
<dbReference type="GO" id="GO:0008270">
    <property type="term" value="F:zinc ion binding"/>
    <property type="evidence" value="ECO:0007669"/>
    <property type="project" value="UniProtKB-KW"/>
</dbReference>
<feature type="region of interest" description="Disordered" evidence="2">
    <location>
        <begin position="299"/>
        <end position="346"/>
    </location>
</feature>
<keyword evidence="1" id="KW-0479">Metal-binding</keyword>
<accession>M7SUH2</accession>
<dbReference type="PROSITE" id="PS00028">
    <property type="entry name" value="ZINC_FINGER_C2H2_1"/>
    <property type="match status" value="1"/>
</dbReference>
<dbReference type="PROSITE" id="PS50157">
    <property type="entry name" value="ZINC_FINGER_C2H2_2"/>
    <property type="match status" value="1"/>
</dbReference>
<gene>
    <name evidence="4" type="ORF">UCREL1_11802</name>
</gene>
<evidence type="ECO:0000259" key="3">
    <source>
        <dbReference type="PROSITE" id="PS50157"/>
    </source>
</evidence>
<name>M7SUH2_EUTLA</name>
<keyword evidence="1" id="KW-0863">Zinc-finger</keyword>
<dbReference type="eggNOG" id="ENOG502RA84">
    <property type="taxonomic scope" value="Eukaryota"/>
</dbReference>
<evidence type="ECO:0000256" key="2">
    <source>
        <dbReference type="SAM" id="MobiDB-lite"/>
    </source>
</evidence>
<organism evidence="4 5">
    <name type="scientific">Eutypa lata (strain UCR-EL1)</name>
    <name type="common">Grapevine dieback disease fungus</name>
    <name type="synonym">Eutypa armeniacae</name>
    <dbReference type="NCBI Taxonomy" id="1287681"/>
    <lineage>
        <taxon>Eukaryota</taxon>
        <taxon>Fungi</taxon>
        <taxon>Dikarya</taxon>
        <taxon>Ascomycota</taxon>
        <taxon>Pezizomycotina</taxon>
        <taxon>Sordariomycetes</taxon>
        <taxon>Xylariomycetidae</taxon>
        <taxon>Xylariales</taxon>
        <taxon>Diatrypaceae</taxon>
        <taxon>Eutypa</taxon>
    </lineage>
</organism>